<evidence type="ECO:0000256" key="1">
    <source>
        <dbReference type="ARBA" id="ARBA00004651"/>
    </source>
</evidence>
<proteinExistence type="inferred from homology"/>
<name>A0A7Z0ESN8_9ACTN</name>
<dbReference type="GO" id="GO:0005886">
    <property type="term" value="C:plasma membrane"/>
    <property type="evidence" value="ECO:0007669"/>
    <property type="project" value="UniProtKB-SubCell"/>
</dbReference>
<gene>
    <name evidence="9" type="ORF">HNR10_005437</name>
</gene>
<feature type="transmembrane region" description="Helical" evidence="8">
    <location>
        <begin position="236"/>
        <end position="255"/>
    </location>
</feature>
<comment type="subcellular location">
    <subcellularLocation>
        <location evidence="1 8">Cell membrane</location>
        <topology evidence="1 8">Multi-pass membrane protein</topology>
    </subcellularLocation>
</comment>
<dbReference type="PANTHER" id="PTHR30269">
    <property type="entry name" value="TRANSMEMBRANE PROTEIN YFCA"/>
    <property type="match status" value="1"/>
</dbReference>
<dbReference type="InterPro" id="IPR002781">
    <property type="entry name" value="TM_pro_TauE-like"/>
</dbReference>
<keyword evidence="7 8" id="KW-0472">Membrane</keyword>
<dbReference type="InterPro" id="IPR052017">
    <property type="entry name" value="TSUP"/>
</dbReference>
<keyword evidence="3" id="KW-0813">Transport</keyword>
<dbReference type="EMBL" id="JACCFS010000001">
    <property type="protein sequence ID" value="NYJ37556.1"/>
    <property type="molecule type" value="Genomic_DNA"/>
</dbReference>
<protein>
    <recommendedName>
        <fullName evidence="8">Probable membrane transporter protein</fullName>
    </recommendedName>
</protein>
<feature type="transmembrane region" description="Helical" evidence="8">
    <location>
        <begin position="204"/>
        <end position="224"/>
    </location>
</feature>
<reference evidence="9 10" key="1">
    <citation type="submission" date="2020-07" db="EMBL/GenBank/DDBJ databases">
        <title>Sequencing the genomes of 1000 actinobacteria strains.</title>
        <authorList>
            <person name="Klenk H.-P."/>
        </authorList>
    </citation>
    <scope>NUCLEOTIDE SEQUENCE [LARGE SCALE GENOMIC DNA]</scope>
    <source>
        <strain evidence="9 10">DSM 44442</strain>
    </source>
</reference>
<accession>A0A7Z0ESN8</accession>
<dbReference type="AlphaFoldDB" id="A0A7Z0ESN8"/>
<evidence type="ECO:0000313" key="10">
    <source>
        <dbReference type="Proteomes" id="UP000572051"/>
    </source>
</evidence>
<evidence type="ECO:0000256" key="5">
    <source>
        <dbReference type="ARBA" id="ARBA00022692"/>
    </source>
</evidence>
<comment type="similarity">
    <text evidence="2 8">Belongs to the 4-toluene sulfonate uptake permease (TSUP) (TC 2.A.102) family.</text>
</comment>
<evidence type="ECO:0000256" key="2">
    <source>
        <dbReference type="ARBA" id="ARBA00009142"/>
    </source>
</evidence>
<feature type="transmembrane region" description="Helical" evidence="8">
    <location>
        <begin position="179"/>
        <end position="198"/>
    </location>
</feature>
<keyword evidence="10" id="KW-1185">Reference proteome</keyword>
<sequence>MIEDIARPAAQGLAGSADIWVVLLIAGVAVLAGAAVQSTVGLGLGLVAAPVISFLDPTLMPGAMLIAAVLLPVLTLLQEWRHVDWRGIAWGVPARVPGTIVAVWVVAVLAPRALAGVVGAMVLGAVVLSVWSFRVRITPGSLLVAGCLSGFAGTATSVGGPPMALLYQHEPPARVRATLAAFFLLGSTLSLTALMLGGQMDTRTVVAGLAMIPCVAVGFALGNLLRRWVDAGRLRLAMLAVVTASALGLLVQAVLG</sequence>
<feature type="transmembrane region" description="Helical" evidence="8">
    <location>
        <begin position="98"/>
        <end position="131"/>
    </location>
</feature>
<feature type="transmembrane region" description="Helical" evidence="8">
    <location>
        <begin position="21"/>
        <end position="52"/>
    </location>
</feature>
<keyword evidence="6 8" id="KW-1133">Transmembrane helix</keyword>
<dbReference type="Proteomes" id="UP000572051">
    <property type="component" value="Unassembled WGS sequence"/>
</dbReference>
<evidence type="ECO:0000256" key="6">
    <source>
        <dbReference type="ARBA" id="ARBA00022989"/>
    </source>
</evidence>
<evidence type="ECO:0000313" key="9">
    <source>
        <dbReference type="EMBL" id="NYJ37556.1"/>
    </source>
</evidence>
<keyword evidence="5 8" id="KW-0812">Transmembrane</keyword>
<evidence type="ECO:0000256" key="3">
    <source>
        <dbReference type="ARBA" id="ARBA00022448"/>
    </source>
</evidence>
<comment type="caution">
    <text evidence="9">The sequence shown here is derived from an EMBL/GenBank/DDBJ whole genome shotgun (WGS) entry which is preliminary data.</text>
</comment>
<organism evidence="9 10">
    <name type="scientific">Nocardiopsis aegyptia</name>
    <dbReference type="NCBI Taxonomy" id="220378"/>
    <lineage>
        <taxon>Bacteria</taxon>
        <taxon>Bacillati</taxon>
        <taxon>Actinomycetota</taxon>
        <taxon>Actinomycetes</taxon>
        <taxon>Streptosporangiales</taxon>
        <taxon>Nocardiopsidaceae</taxon>
        <taxon>Nocardiopsis</taxon>
    </lineage>
</organism>
<dbReference type="Pfam" id="PF01925">
    <property type="entry name" value="TauE"/>
    <property type="match status" value="1"/>
</dbReference>
<evidence type="ECO:0000256" key="7">
    <source>
        <dbReference type="ARBA" id="ARBA00023136"/>
    </source>
</evidence>
<dbReference type="RefSeq" id="WP_179828395.1">
    <property type="nucleotide sequence ID" value="NZ_JACCFS010000001.1"/>
</dbReference>
<dbReference type="PANTHER" id="PTHR30269:SF37">
    <property type="entry name" value="MEMBRANE TRANSPORTER PROTEIN"/>
    <property type="match status" value="1"/>
</dbReference>
<evidence type="ECO:0000256" key="8">
    <source>
        <dbReference type="RuleBase" id="RU363041"/>
    </source>
</evidence>
<feature type="transmembrane region" description="Helical" evidence="8">
    <location>
        <begin position="58"/>
        <end position="77"/>
    </location>
</feature>
<feature type="transmembrane region" description="Helical" evidence="8">
    <location>
        <begin position="143"/>
        <end position="167"/>
    </location>
</feature>
<keyword evidence="4 8" id="KW-1003">Cell membrane</keyword>
<evidence type="ECO:0000256" key="4">
    <source>
        <dbReference type="ARBA" id="ARBA00022475"/>
    </source>
</evidence>